<dbReference type="InterPro" id="IPR011333">
    <property type="entry name" value="SKP1/BTB/POZ_sf"/>
</dbReference>
<feature type="domain" description="BTB" evidence="1">
    <location>
        <begin position="19"/>
        <end position="101"/>
    </location>
</feature>
<dbReference type="RefSeq" id="XP_007779914.1">
    <property type="nucleotide sequence ID" value="XM_007781724.1"/>
</dbReference>
<evidence type="ECO:0000259" key="1">
    <source>
        <dbReference type="PROSITE" id="PS50097"/>
    </source>
</evidence>
<sequence>MESAWTPDPPSTVDIDRNGDVMLVLGPSESPRASLLVSSKVLSIASRVFEVMFGPYFMEGQAMREEKNPAKPLQLPLPDDDPSGVTILCNYLHHRHLSLPKSPSLDLVVEVARVADKYDCAAILRPVVAAWMRPYLFEASAEPQLRDLLALACLFDDAWSFKTVTAQILLANGKNFGYLRNGKLSHAIPESAFAALECERDSARQYFANRLNSPILSLLERTESIRMLSGHNQDYRVPRADHHQTKFCLKDALTVAGYYRELNRLGLGTFKWSIPIKDQLASLAQFNSAAVNLDSELDARSNSCLPTNRCPACVIDFSHEVNGIISAVLSRCTGLCIDCTLKIPATPNNCRMHHTEPLLFQVRANDVLSFAHWTEEDIQRLHR</sequence>
<evidence type="ECO:0000313" key="3">
    <source>
        <dbReference type="Proteomes" id="UP000016924"/>
    </source>
</evidence>
<organism evidence="2 3">
    <name type="scientific">Coniosporium apollinis (strain CBS 100218)</name>
    <name type="common">Rock-inhabiting black yeast</name>
    <dbReference type="NCBI Taxonomy" id="1168221"/>
    <lineage>
        <taxon>Eukaryota</taxon>
        <taxon>Fungi</taxon>
        <taxon>Dikarya</taxon>
        <taxon>Ascomycota</taxon>
        <taxon>Pezizomycotina</taxon>
        <taxon>Dothideomycetes</taxon>
        <taxon>Dothideomycetes incertae sedis</taxon>
        <taxon>Coniosporium</taxon>
    </lineage>
</organism>
<dbReference type="InterPro" id="IPR000210">
    <property type="entry name" value="BTB/POZ_dom"/>
</dbReference>
<dbReference type="PROSITE" id="PS50097">
    <property type="entry name" value="BTB"/>
    <property type="match status" value="1"/>
</dbReference>
<dbReference type="OrthoDB" id="4587411at2759"/>
<evidence type="ECO:0000313" key="2">
    <source>
        <dbReference type="EMBL" id="EON64597.1"/>
    </source>
</evidence>
<dbReference type="GeneID" id="19901141"/>
<proteinExistence type="predicted"/>
<dbReference type="AlphaFoldDB" id="R7YRS1"/>
<protein>
    <recommendedName>
        <fullName evidence="1">BTB domain-containing protein</fullName>
    </recommendedName>
</protein>
<dbReference type="HOGENOM" id="CLU_054243_0_0_1"/>
<accession>R7YRS1</accession>
<name>R7YRS1_CONA1</name>
<dbReference type="EMBL" id="JH767569">
    <property type="protein sequence ID" value="EON64597.1"/>
    <property type="molecule type" value="Genomic_DNA"/>
</dbReference>
<gene>
    <name evidence="2" type="ORF">W97_03830</name>
</gene>
<dbReference type="Gene3D" id="3.30.710.10">
    <property type="entry name" value="Potassium Channel Kv1.1, Chain A"/>
    <property type="match status" value="1"/>
</dbReference>
<dbReference type="STRING" id="1168221.R7YRS1"/>
<reference evidence="3" key="1">
    <citation type="submission" date="2012-06" db="EMBL/GenBank/DDBJ databases">
        <title>The genome sequence of Coniosporium apollinis CBS 100218.</title>
        <authorList>
            <consortium name="The Broad Institute Genome Sequencing Platform"/>
            <person name="Cuomo C."/>
            <person name="Gorbushina A."/>
            <person name="Noack S."/>
            <person name="Walker B."/>
            <person name="Young S.K."/>
            <person name="Zeng Q."/>
            <person name="Gargeya S."/>
            <person name="Fitzgerald M."/>
            <person name="Haas B."/>
            <person name="Abouelleil A."/>
            <person name="Alvarado L."/>
            <person name="Arachchi H.M."/>
            <person name="Berlin A.M."/>
            <person name="Chapman S.B."/>
            <person name="Goldberg J."/>
            <person name="Griggs A."/>
            <person name="Gujja S."/>
            <person name="Hansen M."/>
            <person name="Howarth C."/>
            <person name="Imamovic A."/>
            <person name="Larimer J."/>
            <person name="McCowan C."/>
            <person name="Montmayeur A."/>
            <person name="Murphy C."/>
            <person name="Neiman D."/>
            <person name="Pearson M."/>
            <person name="Priest M."/>
            <person name="Roberts A."/>
            <person name="Saif S."/>
            <person name="Shea T."/>
            <person name="Sisk P."/>
            <person name="Sykes S."/>
            <person name="Wortman J."/>
            <person name="Nusbaum C."/>
            <person name="Birren B."/>
        </authorList>
    </citation>
    <scope>NUCLEOTIDE SEQUENCE [LARGE SCALE GENOMIC DNA]</scope>
    <source>
        <strain evidence="3">CBS 100218</strain>
    </source>
</reference>
<dbReference type="Proteomes" id="UP000016924">
    <property type="component" value="Unassembled WGS sequence"/>
</dbReference>
<keyword evidence="3" id="KW-1185">Reference proteome</keyword>
<dbReference type="eggNOG" id="ENOG502SMAU">
    <property type="taxonomic scope" value="Eukaryota"/>
</dbReference>
<dbReference type="CDD" id="cd18186">
    <property type="entry name" value="BTB_POZ_ZBTB_KLHL-like"/>
    <property type="match status" value="1"/>
</dbReference>